<gene>
    <name evidence="8" type="ORF">B0A55_00381</name>
</gene>
<dbReference type="GO" id="GO:0006412">
    <property type="term" value="P:translation"/>
    <property type="evidence" value="ECO:0007669"/>
    <property type="project" value="InterPro"/>
</dbReference>
<dbReference type="PRINTS" id="PR00063">
    <property type="entry name" value="RIBOSOMALL27"/>
</dbReference>
<dbReference type="SUPFAM" id="SSF110324">
    <property type="entry name" value="Ribosomal L27 protein-like"/>
    <property type="match status" value="1"/>
</dbReference>
<evidence type="ECO:0000313" key="8">
    <source>
        <dbReference type="EMBL" id="TKA83607.1"/>
    </source>
</evidence>
<dbReference type="OrthoDB" id="1867012at2759"/>
<dbReference type="Gene3D" id="2.40.50.100">
    <property type="match status" value="1"/>
</dbReference>
<comment type="subcellular location">
    <subcellularLocation>
        <location evidence="1">Mitochondrion</location>
    </subcellularLocation>
</comment>
<keyword evidence="3" id="KW-0689">Ribosomal protein</keyword>
<evidence type="ECO:0000256" key="7">
    <source>
        <dbReference type="SAM" id="MobiDB-lite"/>
    </source>
</evidence>
<comment type="similarity">
    <text evidence="2">Belongs to the bacterial ribosomal protein bL27 family.</text>
</comment>
<feature type="region of interest" description="Disordered" evidence="7">
    <location>
        <begin position="252"/>
        <end position="272"/>
    </location>
</feature>
<feature type="region of interest" description="Disordered" evidence="7">
    <location>
        <begin position="38"/>
        <end position="65"/>
    </location>
</feature>
<evidence type="ECO:0000256" key="1">
    <source>
        <dbReference type="ARBA" id="ARBA00004173"/>
    </source>
</evidence>
<protein>
    <recommendedName>
        <fullName evidence="6">Large ribosomal subunit protein bL27m</fullName>
    </recommendedName>
</protein>
<dbReference type="PANTHER" id="PTHR15893:SF0">
    <property type="entry name" value="LARGE RIBOSOMAL SUBUNIT PROTEIN BL27M"/>
    <property type="match status" value="1"/>
</dbReference>
<evidence type="ECO:0000256" key="5">
    <source>
        <dbReference type="ARBA" id="ARBA00023274"/>
    </source>
</evidence>
<accession>A0A4U0Y2E3</accession>
<comment type="caution">
    <text evidence="8">The sequence shown here is derived from an EMBL/GenBank/DDBJ whole genome shotgun (WGS) entry which is preliminary data.</text>
</comment>
<dbReference type="EMBL" id="NAJQ01000006">
    <property type="protein sequence ID" value="TKA83607.1"/>
    <property type="molecule type" value="Genomic_DNA"/>
</dbReference>
<dbReference type="STRING" id="329884.A0A4U0Y2E3"/>
<keyword evidence="5" id="KW-0687">Ribonucleoprotein</keyword>
<sequence>MSLSYQKAPSTATLACLQSALSSLRISHHAAPAITHITRRNASHQAQGRANGAKDGAGKRLGAKKTGGEYVVPGNILFKQRGTHWFPGDNCFMGRDHTIHAGSPGYVRYYRDPVRHPKRKFIGIVFEKDQSLPQPTHAVRRRQLGMLAYQMPTPPSTEPLPDALTSTVTGSPTKIRDATAVSVRHSSKNPGGLQLSLRPGYQYRQSNYEIGRSGEKKEEAANAQGKTIRAFAKFKPGDRFAAWRKSALRIARNNERKAMGRGGKGGGKKKVA</sequence>
<dbReference type="AlphaFoldDB" id="A0A4U0Y2E3"/>
<reference evidence="8 9" key="1">
    <citation type="submission" date="2017-03" db="EMBL/GenBank/DDBJ databases">
        <title>Genomes of endolithic fungi from Antarctica.</title>
        <authorList>
            <person name="Coleine C."/>
            <person name="Masonjones S."/>
            <person name="Stajich J.E."/>
        </authorList>
    </citation>
    <scope>NUCLEOTIDE SEQUENCE [LARGE SCALE GENOMIC DNA]</scope>
    <source>
        <strain evidence="8 9">CCFEE 5184</strain>
    </source>
</reference>
<dbReference type="Pfam" id="PF01016">
    <property type="entry name" value="Ribosomal_L27"/>
    <property type="match status" value="1"/>
</dbReference>
<organism evidence="8 9">
    <name type="scientific">Friedmanniomyces simplex</name>
    <dbReference type="NCBI Taxonomy" id="329884"/>
    <lineage>
        <taxon>Eukaryota</taxon>
        <taxon>Fungi</taxon>
        <taxon>Dikarya</taxon>
        <taxon>Ascomycota</taxon>
        <taxon>Pezizomycotina</taxon>
        <taxon>Dothideomycetes</taxon>
        <taxon>Dothideomycetidae</taxon>
        <taxon>Mycosphaerellales</taxon>
        <taxon>Teratosphaeriaceae</taxon>
        <taxon>Friedmanniomyces</taxon>
    </lineage>
</organism>
<dbReference type="FunFam" id="2.40.50.100:FF:000042">
    <property type="entry name" value="50S ribosomal protein L27"/>
    <property type="match status" value="1"/>
</dbReference>
<keyword evidence="4" id="KW-0496">Mitochondrion</keyword>
<keyword evidence="9" id="KW-1185">Reference proteome</keyword>
<evidence type="ECO:0000313" key="9">
    <source>
        <dbReference type="Proteomes" id="UP000309340"/>
    </source>
</evidence>
<dbReference type="PANTHER" id="PTHR15893">
    <property type="entry name" value="RIBOSOMAL PROTEIN L27"/>
    <property type="match status" value="1"/>
</dbReference>
<name>A0A4U0Y2E3_9PEZI</name>
<dbReference type="GO" id="GO:0005762">
    <property type="term" value="C:mitochondrial large ribosomal subunit"/>
    <property type="evidence" value="ECO:0007669"/>
    <property type="project" value="TreeGrafter"/>
</dbReference>
<dbReference type="InterPro" id="IPR001684">
    <property type="entry name" value="Ribosomal_bL27"/>
</dbReference>
<dbReference type="GO" id="GO:0003735">
    <property type="term" value="F:structural constituent of ribosome"/>
    <property type="evidence" value="ECO:0007669"/>
    <property type="project" value="InterPro"/>
</dbReference>
<evidence type="ECO:0000256" key="4">
    <source>
        <dbReference type="ARBA" id="ARBA00023128"/>
    </source>
</evidence>
<evidence type="ECO:0000256" key="2">
    <source>
        <dbReference type="ARBA" id="ARBA00010797"/>
    </source>
</evidence>
<proteinExistence type="inferred from homology"/>
<evidence type="ECO:0000256" key="6">
    <source>
        <dbReference type="ARBA" id="ARBA00035267"/>
    </source>
</evidence>
<dbReference type="Proteomes" id="UP000309340">
    <property type="component" value="Unassembled WGS sequence"/>
</dbReference>
<evidence type="ECO:0000256" key="3">
    <source>
        <dbReference type="ARBA" id="ARBA00022980"/>
    </source>
</evidence>